<gene>
    <name evidence="4" type="ORF">PZ740_09565</name>
</gene>
<dbReference type="SUPFAM" id="SSF53335">
    <property type="entry name" value="S-adenosyl-L-methionine-dependent methyltransferases"/>
    <property type="match status" value="1"/>
</dbReference>
<comment type="similarity">
    <text evidence="1">Belongs to the methyltransferase superfamily. L-isoaspartyl/D-aspartyl protein methyltransferase family.</text>
</comment>
<organism evidence="4 5">
    <name type="scientific">Marinimicrococcus flavescens</name>
    <dbReference type="NCBI Taxonomy" id="3031815"/>
    <lineage>
        <taxon>Bacteria</taxon>
        <taxon>Pseudomonadati</taxon>
        <taxon>Pseudomonadota</taxon>
        <taxon>Alphaproteobacteria</taxon>
        <taxon>Geminicoccales</taxon>
        <taxon>Geminicoccaceae</taxon>
        <taxon>Marinimicrococcus</taxon>
    </lineage>
</organism>
<evidence type="ECO:0000313" key="4">
    <source>
        <dbReference type="EMBL" id="MDF1586629.1"/>
    </source>
</evidence>
<protein>
    <recommendedName>
        <fullName evidence="2">Protein-L-isoaspartate O-methyltransferase</fullName>
    </recommendedName>
    <alternativeName>
        <fullName evidence="3">Protein L-isoaspartyl methyltransferase</fullName>
    </alternativeName>
</protein>
<dbReference type="PANTHER" id="PTHR11579:SF18">
    <property type="entry name" value="PROTEIN-L-ISOASPARTATE O-METHYLTRANSFERASE"/>
    <property type="match status" value="1"/>
</dbReference>
<dbReference type="GO" id="GO:0005737">
    <property type="term" value="C:cytoplasm"/>
    <property type="evidence" value="ECO:0007669"/>
    <property type="project" value="TreeGrafter"/>
</dbReference>
<evidence type="ECO:0000256" key="1">
    <source>
        <dbReference type="ARBA" id="ARBA00005369"/>
    </source>
</evidence>
<dbReference type="EMBL" id="JARGEQ010000091">
    <property type="protein sequence ID" value="MDF1586629.1"/>
    <property type="molecule type" value="Genomic_DNA"/>
</dbReference>
<evidence type="ECO:0000313" key="5">
    <source>
        <dbReference type="Proteomes" id="UP001301140"/>
    </source>
</evidence>
<keyword evidence="5" id="KW-1185">Reference proteome</keyword>
<dbReference type="RefSeq" id="WP_327789044.1">
    <property type="nucleotide sequence ID" value="NZ_JARGEQ010000091.1"/>
</dbReference>
<reference evidence="4 5" key="1">
    <citation type="submission" date="2023-03" db="EMBL/GenBank/DDBJ databases">
        <title>YIM 152171 draft genome.</title>
        <authorList>
            <person name="Yang Z."/>
        </authorList>
    </citation>
    <scope>NUCLEOTIDE SEQUENCE [LARGE SCALE GENOMIC DNA]</scope>
    <source>
        <strain evidence="4 5">YIM 152171</strain>
    </source>
</reference>
<dbReference type="InterPro" id="IPR029063">
    <property type="entry name" value="SAM-dependent_MTases_sf"/>
</dbReference>
<dbReference type="Gene3D" id="3.40.50.150">
    <property type="entry name" value="Vaccinia Virus protein VP39"/>
    <property type="match status" value="1"/>
</dbReference>
<evidence type="ECO:0000256" key="3">
    <source>
        <dbReference type="ARBA" id="ARBA00030757"/>
    </source>
</evidence>
<dbReference type="InterPro" id="IPR000682">
    <property type="entry name" value="PCMT"/>
</dbReference>
<sequence length="217" mass="23610">MLDFAEARRNMVENQLRPSRIDDPRLLAAMGEVPRELFLPKPLRGVAYSDDDIELDHGHFLLEPLALAKMLQVAQLRSDEVALVIGCSTGYAAAVMARLAATVFLLVEPDEDVTALDRLLNELGCANVLIQRGPLREGLPSQAPFDAILLPGTVREVPAALREQLGDGGRLVTVVSDRHAGRVTLFSKVGGAIGRRTPFDAGTPELVALRPEPRFVF</sequence>
<comment type="caution">
    <text evidence="4">The sequence shown here is derived from an EMBL/GenBank/DDBJ whole genome shotgun (WGS) entry which is preliminary data.</text>
</comment>
<name>A0AAP4D544_9PROT</name>
<dbReference type="PANTHER" id="PTHR11579">
    <property type="entry name" value="PROTEIN-L-ISOASPARTATE O-METHYLTRANSFERASE"/>
    <property type="match status" value="1"/>
</dbReference>
<dbReference type="AlphaFoldDB" id="A0AAP4D544"/>
<evidence type="ECO:0000256" key="2">
    <source>
        <dbReference type="ARBA" id="ARBA00013346"/>
    </source>
</evidence>
<dbReference type="GO" id="GO:0004719">
    <property type="term" value="F:protein-L-isoaspartate (D-aspartate) O-methyltransferase activity"/>
    <property type="evidence" value="ECO:0007669"/>
    <property type="project" value="InterPro"/>
</dbReference>
<dbReference type="Pfam" id="PF01135">
    <property type="entry name" value="PCMT"/>
    <property type="match status" value="1"/>
</dbReference>
<dbReference type="Proteomes" id="UP001301140">
    <property type="component" value="Unassembled WGS sequence"/>
</dbReference>
<accession>A0AAP4D544</accession>
<proteinExistence type="inferred from homology"/>